<feature type="domain" description="NAD-dependent epimerase/dehydratase" evidence="1">
    <location>
        <begin position="6"/>
        <end position="169"/>
    </location>
</feature>
<dbReference type="EMBL" id="UINC01148412">
    <property type="protein sequence ID" value="SVD40272.1"/>
    <property type="molecule type" value="Genomic_DNA"/>
</dbReference>
<gene>
    <name evidence="2" type="ORF">METZ01_LOCUS393126</name>
</gene>
<evidence type="ECO:0000259" key="1">
    <source>
        <dbReference type="Pfam" id="PF01370"/>
    </source>
</evidence>
<dbReference type="PANTHER" id="PTHR43245">
    <property type="entry name" value="BIFUNCTIONAL POLYMYXIN RESISTANCE PROTEIN ARNA"/>
    <property type="match status" value="1"/>
</dbReference>
<reference evidence="2" key="1">
    <citation type="submission" date="2018-05" db="EMBL/GenBank/DDBJ databases">
        <authorList>
            <person name="Lanie J.A."/>
            <person name="Ng W.-L."/>
            <person name="Kazmierczak K.M."/>
            <person name="Andrzejewski T.M."/>
            <person name="Davidsen T.M."/>
            <person name="Wayne K.J."/>
            <person name="Tettelin H."/>
            <person name="Glass J.I."/>
            <person name="Rusch D."/>
            <person name="Podicherti R."/>
            <person name="Tsui H.-C.T."/>
            <person name="Winkler M.E."/>
        </authorList>
    </citation>
    <scope>NUCLEOTIDE SEQUENCE</scope>
</reference>
<name>A0A382V199_9ZZZZ</name>
<accession>A0A382V199</accession>
<dbReference type="SUPFAM" id="SSF51735">
    <property type="entry name" value="NAD(P)-binding Rossmann-fold domains"/>
    <property type="match status" value="1"/>
</dbReference>
<dbReference type="CDD" id="cd08946">
    <property type="entry name" value="SDR_e"/>
    <property type="match status" value="1"/>
</dbReference>
<dbReference type="Gene3D" id="3.40.50.720">
    <property type="entry name" value="NAD(P)-binding Rossmann-like Domain"/>
    <property type="match status" value="1"/>
</dbReference>
<dbReference type="AlphaFoldDB" id="A0A382V199"/>
<dbReference type="InterPro" id="IPR050177">
    <property type="entry name" value="Lipid_A_modif_metabolic_enz"/>
</dbReference>
<evidence type="ECO:0000313" key="2">
    <source>
        <dbReference type="EMBL" id="SVD40272.1"/>
    </source>
</evidence>
<dbReference type="Pfam" id="PF01370">
    <property type="entry name" value="Epimerase"/>
    <property type="match status" value="1"/>
</dbReference>
<sequence>MNNIKVLVTGGAGYKGSHLVEALVSEGCHVTILDNFLYGYESLLGFVANKKISIIKKDIRNIKESDVSSHDIIFHLAAISGYPACEANPHSAQTINVTSTKMLLNYLSNDQILMCASTTSMYGSSGKELDETATPTPVSLYGITSLERETLCMNRPNTIAFRFATIFGTSRRMRRDLLLNDFTYKAVTERCVVLYDYH</sequence>
<organism evidence="2">
    <name type="scientific">marine metagenome</name>
    <dbReference type="NCBI Taxonomy" id="408172"/>
    <lineage>
        <taxon>unclassified sequences</taxon>
        <taxon>metagenomes</taxon>
        <taxon>ecological metagenomes</taxon>
    </lineage>
</organism>
<feature type="non-terminal residue" evidence="2">
    <location>
        <position position="198"/>
    </location>
</feature>
<dbReference type="InterPro" id="IPR001509">
    <property type="entry name" value="Epimerase_deHydtase"/>
</dbReference>
<dbReference type="Gene3D" id="3.90.25.10">
    <property type="entry name" value="UDP-galactose 4-epimerase, domain 1"/>
    <property type="match status" value="1"/>
</dbReference>
<dbReference type="InterPro" id="IPR036291">
    <property type="entry name" value="NAD(P)-bd_dom_sf"/>
</dbReference>
<protein>
    <recommendedName>
        <fullName evidence="1">NAD-dependent epimerase/dehydratase domain-containing protein</fullName>
    </recommendedName>
</protein>
<proteinExistence type="predicted"/>
<dbReference type="PANTHER" id="PTHR43245:SF23">
    <property type="entry name" value="NAD(P)-BINDING DOMAIN-CONTAINING PROTEIN"/>
    <property type="match status" value="1"/>
</dbReference>